<gene>
    <name evidence="1" type="ORF">FNYG_08525</name>
</gene>
<dbReference type="OrthoDB" id="5088875at2759"/>
<dbReference type="Proteomes" id="UP000236664">
    <property type="component" value="Unassembled WGS sequence"/>
</dbReference>
<organism evidence="1 2">
    <name type="scientific">Gibberella nygamai</name>
    <name type="common">Bean root rot disease fungus</name>
    <name type="synonym">Fusarium nygamai</name>
    <dbReference type="NCBI Taxonomy" id="42673"/>
    <lineage>
        <taxon>Eukaryota</taxon>
        <taxon>Fungi</taxon>
        <taxon>Dikarya</taxon>
        <taxon>Ascomycota</taxon>
        <taxon>Pezizomycotina</taxon>
        <taxon>Sordariomycetes</taxon>
        <taxon>Hypocreomycetidae</taxon>
        <taxon>Hypocreales</taxon>
        <taxon>Nectriaceae</taxon>
        <taxon>Fusarium</taxon>
        <taxon>Fusarium fujikuroi species complex</taxon>
    </lineage>
</organism>
<accession>A0A2K0W727</accession>
<dbReference type="EMBL" id="MTQA01000117">
    <property type="protein sequence ID" value="PNP78062.1"/>
    <property type="molecule type" value="Genomic_DNA"/>
</dbReference>
<comment type="caution">
    <text evidence="1">The sequence shown here is derived from an EMBL/GenBank/DDBJ whole genome shotgun (WGS) entry which is preliminary data.</text>
</comment>
<dbReference type="AlphaFoldDB" id="A0A2K0W727"/>
<proteinExistence type="predicted"/>
<reference evidence="1 2" key="1">
    <citation type="submission" date="2017-06" db="EMBL/GenBank/DDBJ databases">
        <title>Genome of Fusarium nygamai isolate CS10214.</title>
        <authorList>
            <person name="Gardiner D.M."/>
            <person name="Obanor F."/>
            <person name="Kazan K."/>
        </authorList>
    </citation>
    <scope>NUCLEOTIDE SEQUENCE [LARGE SCALE GENOMIC DNA]</scope>
    <source>
        <strain evidence="1 2">CS10214</strain>
    </source>
</reference>
<sequence>MEPVTILTADITGFTTDDDIIVQALEDRSPYFRFPHLVIYIHFTHRMRWTHLRYMTD</sequence>
<evidence type="ECO:0000313" key="1">
    <source>
        <dbReference type="EMBL" id="PNP78062.1"/>
    </source>
</evidence>
<keyword evidence="2" id="KW-1185">Reference proteome</keyword>
<protein>
    <submittedName>
        <fullName evidence="1">Uncharacterized protein</fullName>
    </submittedName>
</protein>
<name>A0A2K0W727_GIBNY</name>
<evidence type="ECO:0000313" key="2">
    <source>
        <dbReference type="Proteomes" id="UP000236664"/>
    </source>
</evidence>